<dbReference type="InterPro" id="IPR027304">
    <property type="entry name" value="Trigger_fact/SurA_dom_sf"/>
</dbReference>
<evidence type="ECO:0000256" key="7">
    <source>
        <dbReference type="ARBA" id="ARBA00023186"/>
    </source>
</evidence>
<keyword evidence="3" id="KW-0997">Cell inner membrane</keyword>
<feature type="transmembrane region" description="Helical" evidence="12">
    <location>
        <begin position="12"/>
        <end position="28"/>
    </location>
</feature>
<evidence type="ECO:0000256" key="9">
    <source>
        <dbReference type="ARBA" id="ARBA00040743"/>
    </source>
</evidence>
<keyword evidence="15" id="KW-1185">Reference proteome</keyword>
<keyword evidence="6 12" id="KW-0472">Membrane</keyword>
<dbReference type="RefSeq" id="WP_187468707.1">
    <property type="nucleotide sequence ID" value="NZ_JACSIT010000154.1"/>
</dbReference>
<dbReference type="GO" id="GO:0005886">
    <property type="term" value="C:plasma membrane"/>
    <property type="evidence" value="ECO:0007669"/>
    <property type="project" value="UniProtKB-SubCell"/>
</dbReference>
<gene>
    <name evidence="14" type="ORF">H9S92_21175</name>
</gene>
<dbReference type="Pfam" id="PF13623">
    <property type="entry name" value="SurA_N_2"/>
    <property type="match status" value="1"/>
</dbReference>
<evidence type="ECO:0000256" key="1">
    <source>
        <dbReference type="ARBA" id="ARBA00004382"/>
    </source>
</evidence>
<evidence type="ECO:0000256" key="11">
    <source>
        <dbReference type="PROSITE-ProRule" id="PRU00278"/>
    </source>
</evidence>
<sequence length="712" mass="76671">MALIGKIRENTAIVLLFIGGGIALFILSEMTSGANGPIGPVEQAMGRVGEREIDRAEFERTLSGAFNGGDAYQNRDNLWQFYVNEGLVAEEAESIGLAVTEEELTDLEFGPNPSPVVARNLTDPNTGQLNRNLLSQIQGHIDNNTLDDAINDGTLNPNIRTIWKYQRREVVATRLQEKMGALVSKAMYAPSWQAQAYADEQIKSRQFAVVKVPFDKIADTEVTVEDADVQAYIDENRSVFNNPEETRLLSYVSFKVEPTAEDSAAIRTQLQELAAEWREETTESGDSLFALANRGSYNGTFVAESALSPVISDVVLNQLEKGAIYGPYVEGNAMKLLKLVDRRTMSDSASTRHILREASTPAQFTEANRVIDSLMNVLQANRGKFASLAETFSQDPGSASEGGVYKKVTPGQFVKPFDNVLFVTGEVGKLYKVRTSFGVHLVEVMSRSASTSPRAKVAYLVEPILPSNETEDATLAKAQTFLNGKNKLADLKAAAEAAGMEITTTNPLPISNYTLPGLGGGQEVKDMMCWAFSAGEGDVSGVVYTFSDPQLFYENNYVLVGLEDVIPAGVAPVAAVKEALATTLRDRAKGKKLAEMLAGKDLSAIAAQYEVEVDTLFSNPTLVNLPGLGREPKVVAAAAMSEIGVPSKPVVGNTGVYVVVAVSNPSGATSGNLPGARNQIHTSIRLQAANSILPALRVGAKIEDERAATDCR</sequence>
<evidence type="ECO:0000256" key="6">
    <source>
        <dbReference type="ARBA" id="ARBA00023136"/>
    </source>
</evidence>
<dbReference type="GO" id="GO:0003755">
    <property type="term" value="F:peptidyl-prolyl cis-trans isomerase activity"/>
    <property type="evidence" value="ECO:0007669"/>
    <property type="project" value="UniProtKB-KW"/>
</dbReference>
<evidence type="ECO:0000256" key="10">
    <source>
        <dbReference type="ARBA" id="ARBA00042775"/>
    </source>
</evidence>
<dbReference type="Gene3D" id="3.10.50.40">
    <property type="match status" value="1"/>
</dbReference>
<keyword evidence="7" id="KW-0143">Chaperone</keyword>
<dbReference type="InterPro" id="IPR000297">
    <property type="entry name" value="PPIase_PpiC"/>
</dbReference>
<comment type="caution">
    <text evidence="14">The sequence shown here is derived from an EMBL/GenBank/DDBJ whole genome shotgun (WGS) entry which is preliminary data.</text>
</comment>
<dbReference type="InterPro" id="IPR046357">
    <property type="entry name" value="PPIase_dom_sf"/>
</dbReference>
<name>A0A923PM44_9BACT</name>
<feature type="domain" description="PpiC" evidence="13">
    <location>
        <begin position="346"/>
        <end position="446"/>
    </location>
</feature>
<keyword evidence="4 12" id="KW-0812">Transmembrane</keyword>
<evidence type="ECO:0000256" key="2">
    <source>
        <dbReference type="ARBA" id="ARBA00022475"/>
    </source>
</evidence>
<evidence type="ECO:0000313" key="15">
    <source>
        <dbReference type="Proteomes" id="UP000650081"/>
    </source>
</evidence>
<evidence type="ECO:0000256" key="8">
    <source>
        <dbReference type="ARBA" id="ARBA00038408"/>
    </source>
</evidence>
<accession>A0A923PM44</accession>
<dbReference type="Proteomes" id="UP000650081">
    <property type="component" value="Unassembled WGS sequence"/>
</dbReference>
<organism evidence="14 15">
    <name type="scientific">Neolewinella lacunae</name>
    <dbReference type="NCBI Taxonomy" id="1517758"/>
    <lineage>
        <taxon>Bacteria</taxon>
        <taxon>Pseudomonadati</taxon>
        <taxon>Bacteroidota</taxon>
        <taxon>Saprospiria</taxon>
        <taxon>Saprospirales</taxon>
        <taxon>Lewinellaceae</taxon>
        <taxon>Neolewinella</taxon>
    </lineage>
</organism>
<evidence type="ECO:0000256" key="12">
    <source>
        <dbReference type="SAM" id="Phobius"/>
    </source>
</evidence>
<dbReference type="Pfam" id="PF13616">
    <property type="entry name" value="Rotamase_3"/>
    <property type="match status" value="1"/>
</dbReference>
<comment type="similarity">
    <text evidence="8">Belongs to the PpiD chaperone family.</text>
</comment>
<protein>
    <recommendedName>
        <fullName evidence="9">Periplasmic chaperone PpiD</fullName>
    </recommendedName>
    <alternativeName>
        <fullName evidence="10">Periplasmic folding chaperone</fullName>
    </alternativeName>
</protein>
<evidence type="ECO:0000259" key="13">
    <source>
        <dbReference type="PROSITE" id="PS50198"/>
    </source>
</evidence>
<keyword evidence="11" id="KW-0697">Rotamase</keyword>
<evidence type="ECO:0000256" key="4">
    <source>
        <dbReference type="ARBA" id="ARBA00022692"/>
    </source>
</evidence>
<comment type="subcellular location">
    <subcellularLocation>
        <location evidence="1">Cell inner membrane</location>
        <topology evidence="1">Single-pass type II membrane protein</topology>
        <orientation evidence="1">Periplasmic side</orientation>
    </subcellularLocation>
</comment>
<keyword evidence="11 14" id="KW-0413">Isomerase</keyword>
<dbReference type="PROSITE" id="PS50198">
    <property type="entry name" value="PPIC_PPIASE_2"/>
    <property type="match status" value="1"/>
</dbReference>
<dbReference type="InterPro" id="IPR052029">
    <property type="entry name" value="PpiD_chaperone"/>
</dbReference>
<keyword evidence="2" id="KW-1003">Cell membrane</keyword>
<dbReference type="SUPFAM" id="SSF109998">
    <property type="entry name" value="Triger factor/SurA peptide-binding domain-like"/>
    <property type="match status" value="1"/>
</dbReference>
<dbReference type="AlphaFoldDB" id="A0A923PM44"/>
<dbReference type="EMBL" id="JACSIT010000154">
    <property type="protein sequence ID" value="MBC6996698.1"/>
    <property type="molecule type" value="Genomic_DNA"/>
</dbReference>
<evidence type="ECO:0000256" key="3">
    <source>
        <dbReference type="ARBA" id="ARBA00022519"/>
    </source>
</evidence>
<dbReference type="PANTHER" id="PTHR47529:SF1">
    <property type="entry name" value="PERIPLASMIC CHAPERONE PPID"/>
    <property type="match status" value="1"/>
</dbReference>
<evidence type="ECO:0000256" key="5">
    <source>
        <dbReference type="ARBA" id="ARBA00022989"/>
    </source>
</evidence>
<proteinExistence type="inferred from homology"/>
<dbReference type="SUPFAM" id="SSF54534">
    <property type="entry name" value="FKBP-like"/>
    <property type="match status" value="1"/>
</dbReference>
<reference evidence="14" key="1">
    <citation type="submission" date="2020-08" db="EMBL/GenBank/DDBJ databases">
        <title>Lewinella bacteria from marine environments.</title>
        <authorList>
            <person name="Zhong Y."/>
        </authorList>
    </citation>
    <scope>NUCLEOTIDE SEQUENCE</scope>
    <source>
        <strain evidence="14">KCTC 42187</strain>
    </source>
</reference>
<evidence type="ECO:0000313" key="14">
    <source>
        <dbReference type="EMBL" id="MBC6996698.1"/>
    </source>
</evidence>
<dbReference type="PANTHER" id="PTHR47529">
    <property type="entry name" value="PEPTIDYL-PROLYL CIS-TRANS ISOMERASE D"/>
    <property type="match status" value="1"/>
</dbReference>
<keyword evidence="5 12" id="KW-1133">Transmembrane helix</keyword>